<reference evidence="2 3" key="1">
    <citation type="submission" date="2017-11" db="EMBL/GenBank/DDBJ databases">
        <title>Genome sequencing of Prevotella intermedia KCOM 2698.</title>
        <authorList>
            <person name="Kook J.-K."/>
            <person name="Park S.-N."/>
            <person name="Lim Y.K."/>
        </authorList>
    </citation>
    <scope>NUCLEOTIDE SEQUENCE [LARGE SCALE GENOMIC DNA]</scope>
    <source>
        <strain evidence="2 3">KCOM 2698</strain>
    </source>
</reference>
<dbReference type="Pfam" id="PF13614">
    <property type="entry name" value="AAA_31"/>
    <property type="match status" value="1"/>
</dbReference>
<sequence>MKVISLINMKGGVGKTTLSTNICHCLSKRNDKKVLLIDIDPQFNATQCLFTGEEYIQHLTENKDTIISVFEERRNIASSVDGLSERKSKEFKDISPVCVNNNFYILPGHLELYRIEMAAGTGKENRLKRYIQEIATKINFDFIIIDTPPTPSIWMTSALIASDYYLIPVKPDPISYTGIDLLKTIVDNKKEAFDLKIKCIGLVFTMVEREDSIVYKGALSKIKSGEWKNYKYRKYLPKRTDVAKYQLNKSFILDRDDTSLNKALVGIVDELIERIEKDEKI</sequence>
<dbReference type="EMBL" id="PENF01000002">
    <property type="protein sequence ID" value="PJI18740.1"/>
    <property type="molecule type" value="Genomic_DNA"/>
</dbReference>
<accession>A0AAJ3RQ93</accession>
<evidence type="ECO:0000259" key="1">
    <source>
        <dbReference type="Pfam" id="PF13614"/>
    </source>
</evidence>
<name>A0AAJ3RQ93_PREIN</name>
<dbReference type="PANTHER" id="PTHR13696">
    <property type="entry name" value="P-LOOP CONTAINING NUCLEOSIDE TRIPHOSPHATE HYDROLASE"/>
    <property type="match status" value="1"/>
</dbReference>
<dbReference type="InterPro" id="IPR027417">
    <property type="entry name" value="P-loop_NTPase"/>
</dbReference>
<feature type="domain" description="AAA" evidence="1">
    <location>
        <begin position="1"/>
        <end position="193"/>
    </location>
</feature>
<dbReference type="AlphaFoldDB" id="A0AAJ3RQ93"/>
<proteinExistence type="predicted"/>
<comment type="caution">
    <text evidence="2">The sequence shown here is derived from an EMBL/GenBank/DDBJ whole genome shotgun (WGS) entry which is preliminary data.</text>
</comment>
<evidence type="ECO:0000313" key="3">
    <source>
        <dbReference type="Proteomes" id="UP000229102"/>
    </source>
</evidence>
<evidence type="ECO:0000313" key="2">
    <source>
        <dbReference type="EMBL" id="PJI18740.1"/>
    </source>
</evidence>
<organism evidence="2 3">
    <name type="scientific">Prevotella intermedia</name>
    <dbReference type="NCBI Taxonomy" id="28131"/>
    <lineage>
        <taxon>Bacteria</taxon>
        <taxon>Pseudomonadati</taxon>
        <taxon>Bacteroidota</taxon>
        <taxon>Bacteroidia</taxon>
        <taxon>Bacteroidales</taxon>
        <taxon>Prevotellaceae</taxon>
        <taxon>Prevotella</taxon>
    </lineage>
</organism>
<dbReference type="CDD" id="cd02042">
    <property type="entry name" value="ParAB_family"/>
    <property type="match status" value="1"/>
</dbReference>
<dbReference type="InterPro" id="IPR050678">
    <property type="entry name" value="DNA_Partitioning_ATPase"/>
</dbReference>
<dbReference type="Gene3D" id="3.40.50.300">
    <property type="entry name" value="P-loop containing nucleotide triphosphate hydrolases"/>
    <property type="match status" value="1"/>
</dbReference>
<dbReference type="SUPFAM" id="SSF52540">
    <property type="entry name" value="P-loop containing nucleoside triphosphate hydrolases"/>
    <property type="match status" value="1"/>
</dbReference>
<dbReference type="InterPro" id="IPR025669">
    <property type="entry name" value="AAA_dom"/>
</dbReference>
<gene>
    <name evidence="2" type="ORF">CTM53_08870</name>
</gene>
<dbReference type="Proteomes" id="UP000229102">
    <property type="component" value="Unassembled WGS sequence"/>
</dbReference>
<dbReference type="RefSeq" id="WP_100328335.1">
    <property type="nucleotide sequence ID" value="NZ_PENF01000002.1"/>
</dbReference>
<protein>
    <submittedName>
        <fullName evidence="2">Chromosome partitioning protein</fullName>
    </submittedName>
</protein>
<dbReference type="PANTHER" id="PTHR13696:SF99">
    <property type="entry name" value="COBYRINIC ACID AC-DIAMIDE SYNTHASE"/>
    <property type="match status" value="1"/>
</dbReference>